<proteinExistence type="predicted"/>
<dbReference type="EMBL" id="BMIA01000001">
    <property type="protein sequence ID" value="GGH25573.1"/>
    <property type="molecule type" value="Genomic_DNA"/>
</dbReference>
<evidence type="ECO:0000313" key="2">
    <source>
        <dbReference type="Proteomes" id="UP000600214"/>
    </source>
</evidence>
<gene>
    <name evidence="1" type="ORF">GCM10007423_09880</name>
</gene>
<dbReference type="RefSeq" id="WP_188929226.1">
    <property type="nucleotide sequence ID" value="NZ_BMIA01000001.1"/>
</dbReference>
<protein>
    <submittedName>
        <fullName evidence="1">Uncharacterized protein</fullName>
    </submittedName>
</protein>
<accession>A0ABQ1YI78</accession>
<evidence type="ECO:0000313" key="1">
    <source>
        <dbReference type="EMBL" id="GGH25573.1"/>
    </source>
</evidence>
<name>A0ABQ1YI78_9BACT</name>
<organism evidence="1 2">
    <name type="scientific">Dyadobacter endophyticus</name>
    <dbReference type="NCBI Taxonomy" id="1749036"/>
    <lineage>
        <taxon>Bacteria</taxon>
        <taxon>Pseudomonadati</taxon>
        <taxon>Bacteroidota</taxon>
        <taxon>Cytophagia</taxon>
        <taxon>Cytophagales</taxon>
        <taxon>Spirosomataceae</taxon>
        <taxon>Dyadobacter</taxon>
    </lineage>
</organism>
<sequence length="277" mass="33336">MEKSDHRSNVELVQDRYHYLDLTFEQAEQVLKYEAIRDTFSPKHILSVWEDWDYELIAFQGLLNEGQRVRYDELKERLYAQYTENSIQQDNERARWLDYHRAKIEYLKNNLIPSLYTQPSPVFPSAFHADRVKIDYLKACYKTFLHERQKEALVHHIRFQKTFAPNGLKEVMLTHYTQCLLPDYWAFENAVDAPTKSVAQFIKDRLYRQNPEITEFQSKKLEELKEFDRLNYEKFYQPVEGWSVWSRHPFSEEDEKAHWAMSLLLLSPDAYGFDDIT</sequence>
<reference evidence="2" key="1">
    <citation type="journal article" date="2019" name="Int. J. Syst. Evol. Microbiol.">
        <title>The Global Catalogue of Microorganisms (GCM) 10K type strain sequencing project: providing services to taxonomists for standard genome sequencing and annotation.</title>
        <authorList>
            <consortium name="The Broad Institute Genomics Platform"/>
            <consortium name="The Broad Institute Genome Sequencing Center for Infectious Disease"/>
            <person name="Wu L."/>
            <person name="Ma J."/>
        </authorList>
    </citation>
    <scope>NUCLEOTIDE SEQUENCE [LARGE SCALE GENOMIC DNA]</scope>
    <source>
        <strain evidence="2">CGMCC 1.15288</strain>
    </source>
</reference>
<keyword evidence="2" id="KW-1185">Reference proteome</keyword>
<dbReference type="Proteomes" id="UP000600214">
    <property type="component" value="Unassembled WGS sequence"/>
</dbReference>
<comment type="caution">
    <text evidence="1">The sequence shown here is derived from an EMBL/GenBank/DDBJ whole genome shotgun (WGS) entry which is preliminary data.</text>
</comment>